<organism evidence="3 4">
    <name type="scientific">Orlajensenia flava</name>
    <dbReference type="NCBI Taxonomy" id="2565934"/>
    <lineage>
        <taxon>Bacteria</taxon>
        <taxon>Bacillati</taxon>
        <taxon>Actinomycetota</taxon>
        <taxon>Actinomycetes</taxon>
        <taxon>Micrococcales</taxon>
        <taxon>Microbacteriaceae</taxon>
        <taxon>Orlajensenia</taxon>
    </lineage>
</organism>
<name>A0A4S4G0Z0_9MICO</name>
<dbReference type="OrthoDB" id="9803476at2"/>
<comment type="caution">
    <text evidence="3">The sequence shown here is derived from an EMBL/GenBank/DDBJ whole genome shotgun (WGS) entry which is preliminary data.</text>
</comment>
<dbReference type="InterPro" id="IPR013538">
    <property type="entry name" value="ASHA1/2-like_C"/>
</dbReference>
<sequence>MSDNTQVYQVFIKATPEEVWEAITRPDHSVHYFHGAATTNTAERHETHGPDGSDWGSGAVMEFDPPRRLVHEWRSAYDVELGAEPASRVSWELDEVSPGLTRLVLVHDRLDSSPRTAESVSGPGWMYVLSSLKSYLETGEALPRAE</sequence>
<comment type="similarity">
    <text evidence="1">Belongs to the AHA1 family.</text>
</comment>
<gene>
    <name evidence="3" type="ORF">E6C70_01120</name>
</gene>
<dbReference type="InterPro" id="IPR023393">
    <property type="entry name" value="START-like_dom_sf"/>
</dbReference>
<evidence type="ECO:0000313" key="3">
    <source>
        <dbReference type="EMBL" id="THG36172.1"/>
    </source>
</evidence>
<dbReference type="Proteomes" id="UP000307380">
    <property type="component" value="Unassembled WGS sequence"/>
</dbReference>
<reference evidence="3 4" key="1">
    <citation type="submission" date="2019-04" db="EMBL/GenBank/DDBJ databases">
        <authorList>
            <person name="Jiang L."/>
        </authorList>
    </citation>
    <scope>NUCLEOTIDE SEQUENCE [LARGE SCALE GENOMIC DNA]</scope>
    <source>
        <strain evidence="3 4">YIM 131861</strain>
    </source>
</reference>
<accession>A0A4S4G0Z0</accession>
<dbReference type="RefSeq" id="WP_136421433.1">
    <property type="nucleotide sequence ID" value="NZ_SSSN01000002.1"/>
</dbReference>
<dbReference type="Pfam" id="PF08327">
    <property type="entry name" value="AHSA1"/>
    <property type="match status" value="1"/>
</dbReference>
<evidence type="ECO:0000256" key="1">
    <source>
        <dbReference type="ARBA" id="ARBA00006817"/>
    </source>
</evidence>
<dbReference type="Gene3D" id="3.30.530.20">
    <property type="match status" value="1"/>
</dbReference>
<protein>
    <submittedName>
        <fullName evidence="3">ATPase</fullName>
    </submittedName>
</protein>
<dbReference type="AlphaFoldDB" id="A0A4S4G0Z0"/>
<keyword evidence="4" id="KW-1185">Reference proteome</keyword>
<dbReference type="SUPFAM" id="SSF55961">
    <property type="entry name" value="Bet v1-like"/>
    <property type="match status" value="1"/>
</dbReference>
<proteinExistence type="inferred from homology"/>
<dbReference type="EMBL" id="SSSN01000002">
    <property type="protein sequence ID" value="THG36172.1"/>
    <property type="molecule type" value="Genomic_DNA"/>
</dbReference>
<evidence type="ECO:0000259" key="2">
    <source>
        <dbReference type="Pfam" id="PF08327"/>
    </source>
</evidence>
<feature type="domain" description="Activator of Hsp90 ATPase homologue 1/2-like C-terminal" evidence="2">
    <location>
        <begin position="13"/>
        <end position="137"/>
    </location>
</feature>
<evidence type="ECO:0000313" key="4">
    <source>
        <dbReference type="Proteomes" id="UP000307380"/>
    </source>
</evidence>